<keyword evidence="2" id="KW-0472">Membrane</keyword>
<feature type="compositionally biased region" description="Low complexity" evidence="1">
    <location>
        <begin position="17"/>
        <end position="29"/>
    </location>
</feature>
<keyword evidence="4" id="KW-1185">Reference proteome</keyword>
<evidence type="ECO:0000313" key="4">
    <source>
        <dbReference type="Proteomes" id="UP000572051"/>
    </source>
</evidence>
<evidence type="ECO:0000313" key="3">
    <source>
        <dbReference type="EMBL" id="NYJ36314.1"/>
    </source>
</evidence>
<protein>
    <submittedName>
        <fullName evidence="3">Putative membrane protein YeaQ/YmgE (Transglycosylase-associated protein family)</fullName>
    </submittedName>
</protein>
<organism evidence="3 4">
    <name type="scientific">Nocardiopsis aegyptia</name>
    <dbReference type="NCBI Taxonomy" id="220378"/>
    <lineage>
        <taxon>Bacteria</taxon>
        <taxon>Bacillati</taxon>
        <taxon>Actinomycetota</taxon>
        <taxon>Actinomycetes</taxon>
        <taxon>Streptosporangiales</taxon>
        <taxon>Nocardiopsidaceae</taxon>
        <taxon>Nocardiopsis</taxon>
    </lineage>
</organism>
<name>A0A7Z0EQ97_9ACTN</name>
<evidence type="ECO:0000256" key="2">
    <source>
        <dbReference type="SAM" id="Phobius"/>
    </source>
</evidence>
<dbReference type="AlphaFoldDB" id="A0A7Z0EQ97"/>
<feature type="transmembrane region" description="Helical" evidence="2">
    <location>
        <begin position="136"/>
        <end position="156"/>
    </location>
</feature>
<comment type="caution">
    <text evidence="3">The sequence shown here is derived from an EMBL/GenBank/DDBJ whole genome shotgun (WGS) entry which is preliminary data.</text>
</comment>
<evidence type="ECO:0000256" key="1">
    <source>
        <dbReference type="SAM" id="MobiDB-lite"/>
    </source>
</evidence>
<feature type="transmembrane region" description="Helical" evidence="2">
    <location>
        <begin position="103"/>
        <end position="124"/>
    </location>
</feature>
<feature type="compositionally biased region" description="Basic and acidic residues" evidence="1">
    <location>
        <begin position="1"/>
        <end position="10"/>
    </location>
</feature>
<keyword evidence="2" id="KW-1133">Transmembrane helix</keyword>
<feature type="region of interest" description="Disordered" evidence="1">
    <location>
        <begin position="1"/>
        <end position="29"/>
    </location>
</feature>
<keyword evidence="2" id="KW-0812">Transmembrane</keyword>
<dbReference type="Proteomes" id="UP000572051">
    <property type="component" value="Unassembled WGS sequence"/>
</dbReference>
<dbReference type="EMBL" id="JACCFS010000001">
    <property type="protein sequence ID" value="NYJ36314.1"/>
    <property type="molecule type" value="Genomic_DNA"/>
</dbReference>
<feature type="transmembrane region" description="Helical" evidence="2">
    <location>
        <begin position="36"/>
        <end position="58"/>
    </location>
</feature>
<proteinExistence type="predicted"/>
<feature type="transmembrane region" description="Helical" evidence="2">
    <location>
        <begin position="70"/>
        <end position="91"/>
    </location>
</feature>
<sequence>MGSGDGHGRDGIGPGTAGSAPPAAAARPSGPLSGALTGLTCAVLLPLGATTGLVGSFGAGWLTRYWDAGAIPQVLAGAGLLAFVALLYGACRLVAWGSRRQSAALAFAAGYLATLVVLVAYLPGGDVVITGHLMHYGYLFGTMLALVIGVVHSGLSRLPSRPSPAR</sequence>
<accession>A0A7Z0EQ97</accession>
<dbReference type="RefSeq" id="WP_179826143.1">
    <property type="nucleotide sequence ID" value="NZ_JACCFS010000001.1"/>
</dbReference>
<reference evidence="3 4" key="1">
    <citation type="submission" date="2020-07" db="EMBL/GenBank/DDBJ databases">
        <title>Sequencing the genomes of 1000 actinobacteria strains.</title>
        <authorList>
            <person name="Klenk H.-P."/>
        </authorList>
    </citation>
    <scope>NUCLEOTIDE SEQUENCE [LARGE SCALE GENOMIC DNA]</scope>
    <source>
        <strain evidence="3 4">DSM 44442</strain>
    </source>
</reference>
<gene>
    <name evidence="3" type="ORF">HNR10_004195</name>
</gene>